<feature type="transmembrane region" description="Helical" evidence="1">
    <location>
        <begin position="64"/>
        <end position="86"/>
    </location>
</feature>
<feature type="transmembrane region" description="Helical" evidence="1">
    <location>
        <begin position="169"/>
        <end position="190"/>
    </location>
</feature>
<organism evidence="2 3">
    <name type="scientific">Marinirhabdus gelatinilytica</name>
    <dbReference type="NCBI Taxonomy" id="1703343"/>
    <lineage>
        <taxon>Bacteria</taxon>
        <taxon>Pseudomonadati</taxon>
        <taxon>Bacteroidota</taxon>
        <taxon>Flavobacteriia</taxon>
        <taxon>Flavobacteriales</taxon>
        <taxon>Flavobacteriaceae</taxon>
    </lineage>
</organism>
<accession>A0A370QFX0</accession>
<evidence type="ECO:0000256" key="1">
    <source>
        <dbReference type="SAM" id="Phobius"/>
    </source>
</evidence>
<keyword evidence="1" id="KW-0812">Transmembrane</keyword>
<dbReference type="OrthoDB" id="1488930at2"/>
<keyword evidence="3" id="KW-1185">Reference proteome</keyword>
<dbReference type="Gene3D" id="3.40.1090.10">
    <property type="entry name" value="Cytosolic phospholipase A2 catalytic domain"/>
    <property type="match status" value="1"/>
</dbReference>
<name>A0A370QFX0_9FLAO</name>
<feature type="transmembrane region" description="Helical" evidence="1">
    <location>
        <begin position="380"/>
        <end position="397"/>
    </location>
</feature>
<reference evidence="2 3" key="1">
    <citation type="submission" date="2018-07" db="EMBL/GenBank/DDBJ databases">
        <title>Genomic Encyclopedia of Type Strains, Phase IV (KMG-IV): sequencing the most valuable type-strain genomes for metagenomic binning, comparative biology and taxonomic classification.</title>
        <authorList>
            <person name="Goeker M."/>
        </authorList>
    </citation>
    <scope>NUCLEOTIDE SEQUENCE [LARGE SCALE GENOMIC DNA]</scope>
    <source>
        <strain evidence="2 3">DSM 101478</strain>
    </source>
</reference>
<dbReference type="Proteomes" id="UP000255317">
    <property type="component" value="Unassembled WGS sequence"/>
</dbReference>
<dbReference type="AlphaFoldDB" id="A0A370QFX0"/>
<feature type="transmembrane region" description="Helical" evidence="1">
    <location>
        <begin position="32"/>
        <end position="52"/>
    </location>
</feature>
<evidence type="ECO:0000313" key="3">
    <source>
        <dbReference type="Proteomes" id="UP000255317"/>
    </source>
</evidence>
<keyword evidence="1" id="KW-0472">Membrane</keyword>
<feature type="transmembrane region" description="Helical" evidence="1">
    <location>
        <begin position="227"/>
        <end position="249"/>
    </location>
</feature>
<feature type="transmembrane region" description="Helical" evidence="1">
    <location>
        <begin position="314"/>
        <end position="333"/>
    </location>
</feature>
<feature type="transmembrane region" description="Helical" evidence="1">
    <location>
        <begin position="140"/>
        <end position="163"/>
    </location>
</feature>
<evidence type="ECO:0008006" key="4">
    <source>
        <dbReference type="Google" id="ProtNLM"/>
    </source>
</evidence>
<keyword evidence="1" id="KW-1133">Transmembrane helix</keyword>
<evidence type="ECO:0000313" key="2">
    <source>
        <dbReference type="EMBL" id="RDK87268.1"/>
    </source>
</evidence>
<protein>
    <recommendedName>
        <fullName evidence="4">Patatin-like phospholipase</fullName>
    </recommendedName>
</protein>
<proteinExistence type="predicted"/>
<feature type="transmembrane region" description="Helical" evidence="1">
    <location>
        <begin position="255"/>
        <end position="274"/>
    </location>
</feature>
<gene>
    <name evidence="2" type="ORF">C8D94_102453</name>
</gene>
<dbReference type="RefSeq" id="WP_147278519.1">
    <property type="nucleotide sequence ID" value="NZ_QRAO01000002.1"/>
</dbReference>
<comment type="caution">
    <text evidence="2">The sequence shown here is derived from an EMBL/GenBank/DDBJ whole genome shotgun (WGS) entry which is preliminary data.</text>
</comment>
<sequence>MATTKKPSFFERFINGTNHFFRSFKNFFRSSFLSLVIIIIILLLLTQMSQAFTMMVDLMESSKLSLFLSIFFINGLALVLSHYPIYTYYAADLNNSGDYTQWHKKTPLKIWPFKKFIIYVFTTNPDTGYVPDNWANYLRYFIGILIHGVWIHFIIASFMPNIIYEDFPITIVKIVSYIVLLIPFILYIRLKRKFTKLQKTVTKKGHPLKDFKLKQRKIAYKKLLRRLGVYYILVAFLCLVLLGLLLSPIGNFSPGGFVLLLLANYVLMFNYVFFRLLRTKITDVEKALSGKNGLKPFQKIIGWLRPLQVSENYLLLYNFNFLVAIAIIVWSTIASITGGNLLNGIPILLAFFYFYYFIIASLGKYFFVTKKLDLFKTRRYRTLFITGAVLVVLLVISNCAPIEVTTHELDLVENTKSEITERTFIDTLQQKKDNTLFFVASHGGGLKANVWTLNVLNKMQEETQGKLLNQTIAFSGASGGSLGLALYTGLFKEHGTDFKTIKTKIDDLADENYTSLDLTLTFGLDTYRKLWPFSNRIGLRDRPYYAMRKYQNKIEKQGSDQLSQVSFRDYWKNAFNKEGSFRRL</sequence>
<dbReference type="EMBL" id="QRAO01000002">
    <property type="protein sequence ID" value="RDK87268.1"/>
    <property type="molecule type" value="Genomic_DNA"/>
</dbReference>
<feature type="transmembrane region" description="Helical" evidence="1">
    <location>
        <begin position="345"/>
        <end position="368"/>
    </location>
</feature>